<keyword evidence="2" id="KW-0614">Plasmid</keyword>
<reference evidence="2" key="1">
    <citation type="submission" date="2022-08" db="EMBL/GenBank/DDBJ databases">
        <title>Alicyclobacillus fastidiosus DSM 17978, complete genome.</title>
        <authorList>
            <person name="Wang Q."/>
            <person name="Cai R."/>
            <person name="Wang Z."/>
        </authorList>
    </citation>
    <scope>NUCLEOTIDE SEQUENCE</scope>
    <source>
        <strain evidence="2">DSM 17978</strain>
        <plasmid evidence="2">unnamed2</plasmid>
    </source>
</reference>
<dbReference type="RefSeq" id="WP_268008869.1">
    <property type="nucleotide sequence ID" value="NZ_BSUT01000007.1"/>
</dbReference>
<feature type="region of interest" description="Disordered" evidence="1">
    <location>
        <begin position="1"/>
        <end position="63"/>
    </location>
</feature>
<accession>A0ABY6ZPT6</accession>
<name>A0ABY6ZPT6_9BACL</name>
<sequence length="79" mass="8423">MVRLSSTTDIGKRAFKSAEKTEPRLADNETASKGISHEATLAPGLDGVRGMDDDASSQDITSGDTTTVTKLVYDEYDPS</sequence>
<organism evidence="2 3">
    <name type="scientific">Alicyclobacillus fastidiosus</name>
    <dbReference type="NCBI Taxonomy" id="392011"/>
    <lineage>
        <taxon>Bacteria</taxon>
        <taxon>Bacillati</taxon>
        <taxon>Bacillota</taxon>
        <taxon>Bacilli</taxon>
        <taxon>Bacillales</taxon>
        <taxon>Alicyclobacillaceae</taxon>
        <taxon>Alicyclobacillus</taxon>
    </lineage>
</organism>
<evidence type="ECO:0008006" key="4">
    <source>
        <dbReference type="Google" id="ProtNLM"/>
    </source>
</evidence>
<proteinExistence type="predicted"/>
<evidence type="ECO:0000313" key="3">
    <source>
        <dbReference type="Proteomes" id="UP001164761"/>
    </source>
</evidence>
<evidence type="ECO:0000313" key="2">
    <source>
        <dbReference type="EMBL" id="WAH45000.1"/>
    </source>
</evidence>
<protein>
    <recommendedName>
        <fullName evidence="4">DUF4025 domain-containing protein</fullName>
    </recommendedName>
</protein>
<feature type="compositionally biased region" description="Basic and acidic residues" evidence="1">
    <location>
        <begin position="10"/>
        <end position="27"/>
    </location>
</feature>
<geneLocation type="plasmid" evidence="2 3">
    <name>unnamed2</name>
</geneLocation>
<dbReference type="EMBL" id="CP104069">
    <property type="protein sequence ID" value="WAH45000.1"/>
    <property type="molecule type" value="Genomic_DNA"/>
</dbReference>
<dbReference type="Proteomes" id="UP001164761">
    <property type="component" value="Plasmid unnamed2"/>
</dbReference>
<keyword evidence="3" id="KW-1185">Reference proteome</keyword>
<gene>
    <name evidence="2" type="ORF">NZD89_28885</name>
</gene>
<evidence type="ECO:0000256" key="1">
    <source>
        <dbReference type="SAM" id="MobiDB-lite"/>
    </source>
</evidence>